<proteinExistence type="predicted"/>
<dbReference type="CDD" id="cd04301">
    <property type="entry name" value="NAT_SF"/>
    <property type="match status" value="1"/>
</dbReference>
<keyword evidence="3" id="KW-1185">Reference proteome</keyword>
<gene>
    <name evidence="2" type="ORF">FHS97_002734</name>
</gene>
<dbReference type="PANTHER" id="PTHR39173:SF1">
    <property type="entry name" value="ACETYLTRANSFERASE"/>
    <property type="match status" value="1"/>
</dbReference>
<dbReference type="Pfam" id="PF13302">
    <property type="entry name" value="Acetyltransf_3"/>
    <property type="match status" value="1"/>
</dbReference>
<dbReference type="InterPro" id="IPR016181">
    <property type="entry name" value="Acyl_CoA_acyltransferase"/>
</dbReference>
<evidence type="ECO:0000313" key="3">
    <source>
        <dbReference type="Proteomes" id="UP000560131"/>
    </source>
</evidence>
<dbReference type="SUPFAM" id="SSF55729">
    <property type="entry name" value="Acyl-CoA N-acyltransferases (Nat)"/>
    <property type="match status" value="1"/>
</dbReference>
<dbReference type="Proteomes" id="UP000560131">
    <property type="component" value="Unassembled WGS sequence"/>
</dbReference>
<dbReference type="PANTHER" id="PTHR39173">
    <property type="entry name" value="ACETYLTRANSFERASE"/>
    <property type="match status" value="1"/>
</dbReference>
<sequence>MVELRWTGRSAADPVKGWVPTEDFAIVAADVTVGAIVLRLGDTESLRRYGGQVGYCVAPAHQRRGYATEALRLLMPIAVTHGFAELWVTCRPGNIASRRVLEKAGARFVEVVETPAGSDLFARGDREMCRYLPEL</sequence>
<dbReference type="RefSeq" id="WP_344689919.1">
    <property type="nucleotide sequence ID" value="NZ_BAABAR010000005.1"/>
</dbReference>
<comment type="caution">
    <text evidence="2">The sequence shown here is derived from an EMBL/GenBank/DDBJ whole genome shotgun (WGS) entry which is preliminary data.</text>
</comment>
<dbReference type="PROSITE" id="PS51186">
    <property type="entry name" value="GNAT"/>
    <property type="match status" value="1"/>
</dbReference>
<evidence type="ECO:0000313" key="2">
    <source>
        <dbReference type="EMBL" id="MBB5726786.1"/>
    </source>
</evidence>
<name>A0ABR6N7N8_9SPHN</name>
<evidence type="ECO:0000259" key="1">
    <source>
        <dbReference type="PROSITE" id="PS51186"/>
    </source>
</evidence>
<dbReference type="EMBL" id="JACIJN010000009">
    <property type="protein sequence ID" value="MBB5726786.1"/>
    <property type="molecule type" value="Genomic_DNA"/>
</dbReference>
<dbReference type="Gene3D" id="3.40.630.30">
    <property type="match status" value="1"/>
</dbReference>
<protein>
    <submittedName>
        <fullName evidence="2">Acetyltransferase</fullName>
    </submittedName>
</protein>
<reference evidence="2 3" key="1">
    <citation type="submission" date="2020-08" db="EMBL/GenBank/DDBJ databases">
        <title>Genomic Encyclopedia of Type Strains, Phase IV (KMG-IV): sequencing the most valuable type-strain genomes for metagenomic binning, comparative biology and taxonomic classification.</title>
        <authorList>
            <person name="Goeker M."/>
        </authorList>
    </citation>
    <scope>NUCLEOTIDE SEQUENCE [LARGE SCALE GENOMIC DNA]</scope>
    <source>
        <strain evidence="2 3">DSM 101535</strain>
    </source>
</reference>
<accession>A0ABR6N7N8</accession>
<dbReference type="InterPro" id="IPR000182">
    <property type="entry name" value="GNAT_dom"/>
</dbReference>
<organism evidence="2 3">
    <name type="scientific">Sphingomonas endophytica</name>
    <dbReference type="NCBI Taxonomy" id="869719"/>
    <lineage>
        <taxon>Bacteria</taxon>
        <taxon>Pseudomonadati</taxon>
        <taxon>Pseudomonadota</taxon>
        <taxon>Alphaproteobacteria</taxon>
        <taxon>Sphingomonadales</taxon>
        <taxon>Sphingomonadaceae</taxon>
        <taxon>Sphingomonas</taxon>
    </lineage>
</organism>
<feature type="domain" description="N-acetyltransferase" evidence="1">
    <location>
        <begin position="1"/>
        <end position="133"/>
    </location>
</feature>